<evidence type="ECO:0000256" key="7">
    <source>
        <dbReference type="ARBA" id="ARBA00022898"/>
    </source>
</evidence>
<keyword evidence="5 11" id="KW-0328">Glycosyltransferase</keyword>
<dbReference type="PROSITE" id="PS00102">
    <property type="entry name" value="PHOSPHORYLASE"/>
    <property type="match status" value="1"/>
</dbReference>
<comment type="cofactor">
    <cofactor evidence="2 11">
        <name>pyridoxal 5'-phosphate</name>
        <dbReference type="ChEBI" id="CHEBI:597326"/>
    </cofactor>
</comment>
<dbReference type="Pfam" id="PF00343">
    <property type="entry name" value="Phosphorylase"/>
    <property type="match status" value="1"/>
</dbReference>
<dbReference type="GO" id="GO:0030170">
    <property type="term" value="F:pyridoxal phosphate binding"/>
    <property type="evidence" value="ECO:0007669"/>
    <property type="project" value="InterPro"/>
</dbReference>
<evidence type="ECO:0000256" key="3">
    <source>
        <dbReference type="ARBA" id="ARBA00006047"/>
    </source>
</evidence>
<accession>A0A212LB02</accession>
<dbReference type="PANTHER" id="PTHR11468">
    <property type="entry name" value="GLYCOGEN PHOSPHORYLASE"/>
    <property type="match status" value="1"/>
</dbReference>
<protein>
    <recommendedName>
        <fullName evidence="11">Alpha-1,4 glucan phosphorylase</fullName>
        <ecNumber evidence="11">2.4.1.1</ecNumber>
    </recommendedName>
</protein>
<reference evidence="12" key="1">
    <citation type="submission" date="2016-08" db="EMBL/GenBank/DDBJ databases">
        <authorList>
            <person name="Seilhamer J.J."/>
        </authorList>
    </citation>
    <scope>NUCLEOTIDE SEQUENCE</scope>
    <source>
        <strain evidence="12">86</strain>
    </source>
</reference>
<dbReference type="PANTHER" id="PTHR11468:SF3">
    <property type="entry name" value="GLYCOGEN PHOSPHORYLASE, LIVER FORM"/>
    <property type="match status" value="1"/>
</dbReference>
<dbReference type="FunFam" id="3.40.50.2000:FF:000807">
    <property type="entry name" value="Alpha-glucan phosphorylase 2, cytosolic"/>
    <property type="match status" value="1"/>
</dbReference>
<keyword evidence="8 11" id="KW-0119">Carbohydrate metabolism</keyword>
<dbReference type="InterPro" id="IPR000811">
    <property type="entry name" value="Glyco_trans_35"/>
</dbReference>
<evidence type="ECO:0000256" key="5">
    <source>
        <dbReference type="ARBA" id="ARBA00022676"/>
    </source>
</evidence>
<proteinExistence type="inferred from homology"/>
<comment type="similarity">
    <text evidence="3 11">Belongs to the glycogen phosphorylase family.</text>
</comment>
<comment type="catalytic activity">
    <reaction evidence="1 11">
        <text>[(1-&gt;4)-alpha-D-glucosyl](n) + phosphate = [(1-&gt;4)-alpha-D-glucosyl](n-1) + alpha-D-glucose 1-phosphate</text>
        <dbReference type="Rhea" id="RHEA:41732"/>
        <dbReference type="Rhea" id="RHEA-COMP:9584"/>
        <dbReference type="Rhea" id="RHEA-COMP:9586"/>
        <dbReference type="ChEBI" id="CHEBI:15444"/>
        <dbReference type="ChEBI" id="CHEBI:43474"/>
        <dbReference type="ChEBI" id="CHEBI:58601"/>
        <dbReference type="EC" id="2.4.1.1"/>
    </reaction>
</comment>
<dbReference type="GO" id="GO:0005737">
    <property type="term" value="C:cytoplasm"/>
    <property type="evidence" value="ECO:0007669"/>
    <property type="project" value="TreeGrafter"/>
</dbReference>
<dbReference type="InterPro" id="IPR035090">
    <property type="entry name" value="Pyridoxal_P_attach_site"/>
</dbReference>
<dbReference type="PIRSF" id="PIRSF000460">
    <property type="entry name" value="Pprylas_GlgP"/>
    <property type="match status" value="1"/>
</dbReference>
<comment type="function">
    <text evidence="11">Allosteric enzyme that catalyzes the rate-limiting step in glycogen catabolism, the phosphorolytic cleavage of glycogen to produce glucose-1-phosphate, and plays a central role in maintaining cellular and organismal glucose homeostasis.</text>
</comment>
<dbReference type="RefSeq" id="WP_288199763.1">
    <property type="nucleotide sequence ID" value="NZ_LT608334.1"/>
</dbReference>
<evidence type="ECO:0000256" key="11">
    <source>
        <dbReference type="RuleBase" id="RU000587"/>
    </source>
</evidence>
<dbReference type="EC" id="2.4.1.1" evidence="11"/>
<dbReference type="NCBIfam" id="TIGR02093">
    <property type="entry name" value="P_ylase"/>
    <property type="match status" value="1"/>
</dbReference>
<organism evidence="12">
    <name type="scientific">uncultured Pleomorphomonas sp</name>
    <dbReference type="NCBI Taxonomy" id="442121"/>
    <lineage>
        <taxon>Bacteria</taxon>
        <taxon>Pseudomonadati</taxon>
        <taxon>Pseudomonadota</taxon>
        <taxon>Alphaproteobacteria</taxon>
        <taxon>Hyphomicrobiales</taxon>
        <taxon>Pleomorphomonadaceae</taxon>
        <taxon>Pleomorphomonas</taxon>
        <taxon>environmental samples</taxon>
    </lineage>
</organism>
<evidence type="ECO:0000256" key="1">
    <source>
        <dbReference type="ARBA" id="ARBA00001275"/>
    </source>
</evidence>
<dbReference type="AlphaFoldDB" id="A0A212LB02"/>
<dbReference type="Gene3D" id="3.40.50.2000">
    <property type="entry name" value="Glycogen Phosphorylase B"/>
    <property type="match status" value="2"/>
</dbReference>
<evidence type="ECO:0000256" key="9">
    <source>
        <dbReference type="ARBA" id="ARBA00025174"/>
    </source>
</evidence>
<feature type="modified residue" description="N6-(pyridoxal phosphate)lysine" evidence="10">
    <location>
        <position position="667"/>
    </location>
</feature>
<evidence type="ECO:0000256" key="8">
    <source>
        <dbReference type="ARBA" id="ARBA00023277"/>
    </source>
</evidence>
<evidence type="ECO:0000256" key="6">
    <source>
        <dbReference type="ARBA" id="ARBA00022679"/>
    </source>
</evidence>
<keyword evidence="4" id="KW-0021">Allosteric enzyme</keyword>
<evidence type="ECO:0000313" key="12">
    <source>
        <dbReference type="EMBL" id="SCM74509.1"/>
    </source>
</evidence>
<gene>
    <name evidence="12" type="primary">glgP</name>
    <name evidence="12" type="ORF">KL86PLE_130243</name>
</gene>
<comment type="function">
    <text evidence="9">Phosphorylase is an important allosteric enzyme in carbohydrate metabolism. Enzymes from different sources differ in their regulatory mechanisms and in their natural substrates. However, all known phosphorylases share catalytic and structural properties.</text>
</comment>
<dbReference type="GO" id="GO:0005980">
    <property type="term" value="P:glycogen catabolic process"/>
    <property type="evidence" value="ECO:0007669"/>
    <property type="project" value="TreeGrafter"/>
</dbReference>
<sequence>MNDTIRIDEAAGSAGQAPALTAEAFREAVRAKLKYAVGKDPSRATAKDWSMALSLAVRDQVVERWFESTKASHAGQKKHVYYLSMEFLIGRLLNDAVCNLGIEAQVRTACAELGIDYQAQLEQESDAALGNGGLGRLAACFMDSMSTLGIPAHGYGIRYDHGLFRQRFHDGWQVEEPEDWLVSGRAWEFERAEMAYLVKFGGQISFDGHGATYWRADETVKAVAYDTPIAGWKGRHVNTLRLWASRPVEVLDLGRFNHGDYMSAAEKTIRAETISRVLYPDDTTAEGKELRLKQEYFFTSASLQDILRRYLEDNDDIRKLPEQVAIQMNDTHPAIAVAELMRILADDYRLTFPEAFEITRQCLSYTNHTLMPEALERWNTNLFRKVLPRHMQIIEWIDYHHLAEVQGRNLPVSLDNIRIIEWGSEIKMGSLAFVGSRRVNGVSALHTELMKQTVFKDYHLLYPDRIVNETNGITPRRWLYECNPGLRALLLEAIGDGWVDNLEKIEDAAKFATDASFRDKFAAAKQANKVRLAAEIERRIGLRVDPTALFDVQIKRMHEYKRQLLNVLETIALYQAIRRGPGAEWTPRVKIFGGKAAPGYQIAKRIIKLANDVARVVNNDPIIGDRLKVAVLPNYNVSLAEVIIPAADLSEQISTAGMEASGTGNMKLALNGALTIGTLDGANVEIAERVGPDNIYIFGLTADDVAGLRQRGYNPNATIDSDPTLKGAIDAMVNGTFSPDDHGRFNEVADRLWHTDWFLVTADFQSYFQTQRTVDVDYRDKTRWTERSILNTTKVGWFSSDRTIRGYSKDVWGVEPNF</sequence>
<evidence type="ECO:0000256" key="4">
    <source>
        <dbReference type="ARBA" id="ARBA00022533"/>
    </source>
</evidence>
<dbReference type="EMBL" id="FMJD01000005">
    <property type="protein sequence ID" value="SCM74509.1"/>
    <property type="molecule type" value="Genomic_DNA"/>
</dbReference>
<name>A0A212LB02_9HYPH</name>
<dbReference type="InterPro" id="IPR011833">
    <property type="entry name" value="Glycg_phsphrylas"/>
</dbReference>
<dbReference type="FunFam" id="3.40.50.2000:FF:000003">
    <property type="entry name" value="Alpha-1,4 glucan phosphorylase"/>
    <property type="match status" value="1"/>
</dbReference>
<evidence type="ECO:0000256" key="10">
    <source>
        <dbReference type="PIRSR" id="PIRSR000460-1"/>
    </source>
</evidence>
<dbReference type="SUPFAM" id="SSF53756">
    <property type="entry name" value="UDP-Glycosyltransferase/glycogen phosphorylase"/>
    <property type="match status" value="1"/>
</dbReference>
<keyword evidence="6 11" id="KW-0808">Transferase</keyword>
<dbReference type="CDD" id="cd04300">
    <property type="entry name" value="GT35_Glycogen_Phosphorylase"/>
    <property type="match status" value="1"/>
</dbReference>
<evidence type="ECO:0000256" key="2">
    <source>
        <dbReference type="ARBA" id="ARBA00001933"/>
    </source>
</evidence>
<dbReference type="GO" id="GO:0008184">
    <property type="term" value="F:glycogen phosphorylase activity"/>
    <property type="evidence" value="ECO:0007669"/>
    <property type="project" value="InterPro"/>
</dbReference>
<keyword evidence="7 10" id="KW-0663">Pyridoxal phosphate</keyword>